<reference evidence="5" key="2">
    <citation type="submission" date="2015-06" db="UniProtKB">
        <authorList>
            <consortium name="EnsemblMetazoa"/>
        </authorList>
    </citation>
    <scope>IDENTIFICATION</scope>
</reference>
<feature type="transmembrane region" description="Helical" evidence="4">
    <location>
        <begin position="279"/>
        <end position="297"/>
    </location>
</feature>
<name>T1KK72_TETUR</name>
<dbReference type="HOGENOM" id="CLU_028923_2_1_1"/>
<dbReference type="OMA" id="QCAYEIS"/>
<keyword evidence="1 4" id="KW-0812">Transmembrane</keyword>
<feature type="transmembrane region" description="Helical" evidence="4">
    <location>
        <begin position="138"/>
        <end position="158"/>
    </location>
</feature>
<evidence type="ECO:0008006" key="7">
    <source>
        <dbReference type="Google" id="ProtNLM"/>
    </source>
</evidence>
<dbReference type="EMBL" id="CAEY01000173">
    <property type="status" value="NOT_ANNOTATED_CDS"/>
    <property type="molecule type" value="Genomic_DNA"/>
</dbReference>
<feature type="transmembrane region" description="Helical" evidence="4">
    <location>
        <begin position="82"/>
        <end position="99"/>
    </location>
</feature>
<dbReference type="PANTHER" id="PTHR23121:SF9">
    <property type="entry name" value="SODIUM-DEPENDENT GLUCOSE TRANSPORTER 1"/>
    <property type="match status" value="1"/>
</dbReference>
<evidence type="ECO:0000256" key="2">
    <source>
        <dbReference type="ARBA" id="ARBA00022989"/>
    </source>
</evidence>
<feature type="transmembrane region" description="Helical" evidence="4">
    <location>
        <begin position="239"/>
        <end position="259"/>
    </location>
</feature>
<evidence type="ECO:0000313" key="5">
    <source>
        <dbReference type="EnsemblMetazoa" id="tetur13g02620.1"/>
    </source>
</evidence>
<feature type="transmembrane region" description="Helical" evidence="4">
    <location>
        <begin position="367"/>
        <end position="385"/>
    </location>
</feature>
<keyword evidence="6" id="KW-1185">Reference proteome</keyword>
<evidence type="ECO:0000313" key="6">
    <source>
        <dbReference type="Proteomes" id="UP000015104"/>
    </source>
</evidence>
<feature type="transmembrane region" description="Helical" evidence="4">
    <location>
        <begin position="397"/>
        <end position="418"/>
    </location>
</feature>
<dbReference type="KEGG" id="tut:107364781"/>
<reference evidence="6" key="1">
    <citation type="submission" date="2011-08" db="EMBL/GenBank/DDBJ databases">
        <authorList>
            <person name="Rombauts S."/>
        </authorList>
    </citation>
    <scope>NUCLEOTIDE SEQUENCE</scope>
    <source>
        <strain evidence="6">London</strain>
    </source>
</reference>
<feature type="transmembrane region" description="Helical" evidence="4">
    <location>
        <begin position="105"/>
        <end position="126"/>
    </location>
</feature>
<feature type="transmembrane region" description="Helical" evidence="4">
    <location>
        <begin position="309"/>
        <end position="327"/>
    </location>
</feature>
<dbReference type="Pfam" id="PF07690">
    <property type="entry name" value="MFS_1"/>
    <property type="match status" value="1"/>
</dbReference>
<feature type="transmembrane region" description="Helical" evidence="4">
    <location>
        <begin position="191"/>
        <end position="212"/>
    </location>
</feature>
<dbReference type="InterPro" id="IPR036259">
    <property type="entry name" value="MFS_trans_sf"/>
</dbReference>
<accession>T1KK72</accession>
<dbReference type="AlphaFoldDB" id="T1KK72"/>
<dbReference type="Gene3D" id="1.20.1250.20">
    <property type="entry name" value="MFS general substrate transporter like domains"/>
    <property type="match status" value="2"/>
</dbReference>
<feature type="transmembrane region" description="Helical" evidence="4">
    <location>
        <begin position="333"/>
        <end position="355"/>
    </location>
</feature>
<sequence length="442" mass="49432">MRLSNYVRTNKWKLIKTLFCYLAFFCFGGCSTLLGSSLLDLQIRLGVSFKQLSSLVPSRSIGFFIGGIISGFLDMCLGTDMVIFVATLTAGVFTILAPWFKQFYAAYACLLLSGLAQGILEIYTNICLLSTWNEEASNYVQILNGFFGLGSLLSPLIVKPFLLPLVQNETEAQSDEVVLGDYTPDDVKVQYPYLFIGSLLVFSSLGFLFFHFKNKSVQNKNLSADVEIVDDDHPVWKKIFAVLIVSFIAHTTFAVEQVIGSLAPAFVVKSDLRMTKQNGANLVSAFWFCFAFYRIIFIAFTRFMTERRIIICNCILSMIGLILMCIYPTQSQVITWVSFILLGIGFSPIFSSSLGLLQKYITVSNRYASFLFIFGGAGEAAHPWIVSKFMASFPKLFAYYVAVLSFIQVISVLLLSPICQKLFKLKTKTTLNRIASVRSSQK</sequence>
<keyword evidence="3 4" id="KW-0472">Membrane</keyword>
<dbReference type="Proteomes" id="UP000015104">
    <property type="component" value="Unassembled WGS sequence"/>
</dbReference>
<feature type="transmembrane region" description="Helical" evidence="4">
    <location>
        <begin position="59"/>
        <end position="77"/>
    </location>
</feature>
<evidence type="ECO:0000256" key="3">
    <source>
        <dbReference type="ARBA" id="ARBA00023136"/>
    </source>
</evidence>
<dbReference type="InterPro" id="IPR011701">
    <property type="entry name" value="MFS"/>
</dbReference>
<keyword evidence="2 4" id="KW-1133">Transmembrane helix</keyword>
<dbReference type="GO" id="GO:0022857">
    <property type="term" value="F:transmembrane transporter activity"/>
    <property type="evidence" value="ECO:0007669"/>
    <property type="project" value="InterPro"/>
</dbReference>
<dbReference type="SUPFAM" id="SSF103473">
    <property type="entry name" value="MFS general substrate transporter"/>
    <property type="match status" value="1"/>
</dbReference>
<organism evidence="5 6">
    <name type="scientific">Tetranychus urticae</name>
    <name type="common">Two-spotted spider mite</name>
    <dbReference type="NCBI Taxonomy" id="32264"/>
    <lineage>
        <taxon>Eukaryota</taxon>
        <taxon>Metazoa</taxon>
        <taxon>Ecdysozoa</taxon>
        <taxon>Arthropoda</taxon>
        <taxon>Chelicerata</taxon>
        <taxon>Arachnida</taxon>
        <taxon>Acari</taxon>
        <taxon>Acariformes</taxon>
        <taxon>Trombidiformes</taxon>
        <taxon>Prostigmata</taxon>
        <taxon>Eleutherengona</taxon>
        <taxon>Raphignathae</taxon>
        <taxon>Tetranychoidea</taxon>
        <taxon>Tetranychidae</taxon>
        <taxon>Tetranychus</taxon>
    </lineage>
</organism>
<proteinExistence type="predicted"/>
<evidence type="ECO:0000256" key="1">
    <source>
        <dbReference type="ARBA" id="ARBA00022692"/>
    </source>
</evidence>
<feature type="transmembrane region" description="Helical" evidence="4">
    <location>
        <begin position="18"/>
        <end position="39"/>
    </location>
</feature>
<evidence type="ECO:0000256" key="4">
    <source>
        <dbReference type="SAM" id="Phobius"/>
    </source>
</evidence>
<dbReference type="EnsemblMetazoa" id="tetur13g02620.1">
    <property type="protein sequence ID" value="tetur13g02620.1"/>
    <property type="gene ID" value="tetur13g02620"/>
</dbReference>
<dbReference type="PANTHER" id="PTHR23121">
    <property type="entry name" value="SODIUM-DEPENDENT GLUCOSE TRANSPORTER 1"/>
    <property type="match status" value="1"/>
</dbReference>
<gene>
    <name evidence="5" type="primary">107364781</name>
</gene>
<protein>
    <recommendedName>
        <fullName evidence="7">Major facilitator superfamily (MFS) profile domain-containing protein</fullName>
    </recommendedName>
</protein>
<dbReference type="OrthoDB" id="6365769at2759"/>